<dbReference type="PANTHER" id="PTHR21600">
    <property type="entry name" value="MITOCHONDRIAL RNA PSEUDOURIDINE SYNTHASE"/>
    <property type="match status" value="1"/>
</dbReference>
<dbReference type="PROSITE" id="PS01129">
    <property type="entry name" value="PSI_RLU"/>
    <property type="match status" value="1"/>
</dbReference>
<dbReference type="InterPro" id="IPR020103">
    <property type="entry name" value="PsdUridine_synth_cat_dom_sf"/>
</dbReference>
<dbReference type="AlphaFoldDB" id="A0A840VA76"/>
<accession>A0A840VA76</accession>
<dbReference type="CDD" id="cd02869">
    <property type="entry name" value="PseudoU_synth_RluA_like"/>
    <property type="match status" value="1"/>
</dbReference>
<dbReference type="Proteomes" id="UP000553706">
    <property type="component" value="Unassembled WGS sequence"/>
</dbReference>
<feature type="domain" description="Pseudouridine synthase RsuA/RluA-like" evidence="3">
    <location>
        <begin position="11"/>
        <end position="156"/>
    </location>
</feature>
<organism evidence="4 5">
    <name type="scientific">Acidocella aromatica</name>
    <dbReference type="NCBI Taxonomy" id="1303579"/>
    <lineage>
        <taxon>Bacteria</taxon>
        <taxon>Pseudomonadati</taxon>
        <taxon>Pseudomonadota</taxon>
        <taxon>Alphaproteobacteria</taxon>
        <taxon>Acetobacterales</taxon>
        <taxon>Acidocellaceae</taxon>
        <taxon>Acidocella</taxon>
    </lineage>
</organism>
<evidence type="ECO:0000256" key="1">
    <source>
        <dbReference type="ARBA" id="ARBA00010876"/>
    </source>
</evidence>
<dbReference type="SUPFAM" id="SSF55120">
    <property type="entry name" value="Pseudouridine synthase"/>
    <property type="match status" value="1"/>
</dbReference>
<dbReference type="EC" id="5.4.99.29" evidence="4"/>
<protein>
    <submittedName>
        <fullName evidence="4">tRNA pseudouridine32 synthase/23S rRNA pseudouridine746 synthase</fullName>
        <ecNumber evidence="4">5.4.99.28</ecNumber>
        <ecNumber evidence="4">5.4.99.29</ecNumber>
    </submittedName>
</protein>
<gene>
    <name evidence="4" type="ORF">HNP71_000911</name>
</gene>
<evidence type="ECO:0000313" key="4">
    <source>
        <dbReference type="EMBL" id="MBB5372673.1"/>
    </source>
</evidence>
<dbReference type="EMBL" id="JACHFJ010000002">
    <property type="protein sequence ID" value="MBB5372673.1"/>
    <property type="molecule type" value="Genomic_DNA"/>
</dbReference>
<evidence type="ECO:0000256" key="2">
    <source>
        <dbReference type="ARBA" id="ARBA00023235"/>
    </source>
</evidence>
<evidence type="ECO:0000259" key="3">
    <source>
        <dbReference type="Pfam" id="PF00849"/>
    </source>
</evidence>
<sequence>MNILYQDRRALVIDKPAGLPVHPGRAGGPSVEDYFPQWRQGKNGPWLAHRLDQDTAGCLVIALKKSFLLEAQRLFAEGRVQKTYWAVVSGVPGAREGVIDQPLAKHTKGRAWKMAPDKTGDAAVTEYRVLGDNGAVALVAFHPKTGRTHQIRAHAAVLGHPIIGDAVYGGGTGRLHLLARHIVLPLDPPVEATAPVPEHMRQLVEACHGTL</sequence>
<dbReference type="Pfam" id="PF00849">
    <property type="entry name" value="PseudoU_synth_2"/>
    <property type="match status" value="1"/>
</dbReference>
<dbReference type="EC" id="5.4.99.28" evidence="4"/>
<keyword evidence="5" id="KW-1185">Reference proteome</keyword>
<dbReference type="GO" id="GO:0003723">
    <property type="term" value="F:RNA binding"/>
    <property type="evidence" value="ECO:0007669"/>
    <property type="project" value="InterPro"/>
</dbReference>
<dbReference type="Gene3D" id="3.30.2350.10">
    <property type="entry name" value="Pseudouridine synthase"/>
    <property type="match status" value="1"/>
</dbReference>
<dbReference type="GO" id="GO:0000455">
    <property type="term" value="P:enzyme-directed rRNA pseudouridine synthesis"/>
    <property type="evidence" value="ECO:0007669"/>
    <property type="project" value="TreeGrafter"/>
</dbReference>
<reference evidence="4 5" key="1">
    <citation type="submission" date="2020-08" db="EMBL/GenBank/DDBJ databases">
        <title>Genomic Encyclopedia of Type Strains, Phase IV (KMG-IV): sequencing the most valuable type-strain genomes for metagenomic binning, comparative biology and taxonomic classification.</title>
        <authorList>
            <person name="Goeker M."/>
        </authorList>
    </citation>
    <scope>NUCLEOTIDE SEQUENCE [LARGE SCALE GENOMIC DNA]</scope>
    <source>
        <strain evidence="4 5">DSM 27026</strain>
    </source>
</reference>
<proteinExistence type="inferred from homology"/>
<dbReference type="InterPro" id="IPR006145">
    <property type="entry name" value="PsdUridine_synth_RsuA/RluA"/>
</dbReference>
<comment type="caution">
    <text evidence="4">The sequence shown here is derived from an EMBL/GenBank/DDBJ whole genome shotgun (WGS) entry which is preliminary data.</text>
</comment>
<name>A0A840VA76_9PROT</name>
<dbReference type="RefSeq" id="WP_183265678.1">
    <property type="nucleotide sequence ID" value="NZ_JACHFJ010000002.1"/>
</dbReference>
<evidence type="ECO:0000313" key="5">
    <source>
        <dbReference type="Proteomes" id="UP000553706"/>
    </source>
</evidence>
<dbReference type="PANTHER" id="PTHR21600:SF44">
    <property type="entry name" value="RIBOSOMAL LARGE SUBUNIT PSEUDOURIDINE SYNTHASE D"/>
    <property type="match status" value="1"/>
</dbReference>
<dbReference type="InterPro" id="IPR050188">
    <property type="entry name" value="RluA_PseudoU_synthase"/>
</dbReference>
<dbReference type="GO" id="GO:0160151">
    <property type="term" value="F:tRNA pseudouridine(32) synthase activity"/>
    <property type="evidence" value="ECO:0007669"/>
    <property type="project" value="UniProtKB-EC"/>
</dbReference>
<dbReference type="GO" id="GO:0160142">
    <property type="term" value="F:23S rRNA pseudouridine(746) synthase activity"/>
    <property type="evidence" value="ECO:0007669"/>
    <property type="project" value="UniProtKB-EC"/>
</dbReference>
<dbReference type="InterPro" id="IPR006224">
    <property type="entry name" value="PsdUridine_synth_RluA-like_CS"/>
</dbReference>
<comment type="similarity">
    <text evidence="1">Belongs to the pseudouridine synthase RluA family.</text>
</comment>
<keyword evidence="2 4" id="KW-0413">Isomerase</keyword>